<comment type="similarity">
    <text evidence="7">Belongs to the TonB-dependent receptor family.</text>
</comment>
<dbReference type="InterPro" id="IPR012910">
    <property type="entry name" value="Plug_dom"/>
</dbReference>
<keyword evidence="3 7" id="KW-1134">Transmembrane beta strand</keyword>
<dbReference type="Pfam" id="PF07715">
    <property type="entry name" value="Plug"/>
    <property type="match status" value="1"/>
</dbReference>
<evidence type="ECO:0000256" key="3">
    <source>
        <dbReference type="ARBA" id="ARBA00022452"/>
    </source>
</evidence>
<dbReference type="EMBL" id="JAOZYT010000018">
    <property type="protein sequence ID" value="MCW0523516.1"/>
    <property type="molecule type" value="Genomic_DNA"/>
</dbReference>
<evidence type="ECO:0000259" key="8">
    <source>
        <dbReference type="Pfam" id="PF07715"/>
    </source>
</evidence>
<dbReference type="GO" id="GO:0009279">
    <property type="term" value="C:cell outer membrane"/>
    <property type="evidence" value="ECO:0007669"/>
    <property type="project" value="UniProtKB-SubCell"/>
</dbReference>
<comment type="caution">
    <text evidence="9">The sequence shown here is derived from an EMBL/GenBank/DDBJ whole genome shotgun (WGS) entry which is preliminary data.</text>
</comment>
<evidence type="ECO:0000256" key="7">
    <source>
        <dbReference type="PROSITE-ProRule" id="PRU01360"/>
    </source>
</evidence>
<name>A0AAP3AKN1_RIEAN</name>
<keyword evidence="2 7" id="KW-0813">Transport</keyword>
<feature type="domain" description="TonB-dependent receptor plug" evidence="8">
    <location>
        <begin position="40"/>
        <end position="163"/>
    </location>
</feature>
<dbReference type="InterPro" id="IPR037066">
    <property type="entry name" value="Plug_dom_sf"/>
</dbReference>
<dbReference type="NCBIfam" id="TIGR04056">
    <property type="entry name" value="OMP_RagA_SusC"/>
    <property type="match status" value="1"/>
</dbReference>
<reference evidence="9" key="1">
    <citation type="submission" date="2022-10" db="EMBL/GenBank/DDBJ databases">
        <title>Sifting through the core-genome to identify putative cross-protective antigens against Riemerella anatipestifer.</title>
        <authorList>
            <person name="Zheng X."/>
            <person name="Zhang W."/>
        </authorList>
    </citation>
    <scope>NUCLEOTIDE SEQUENCE</scope>
    <source>
        <strain evidence="9">ZWRA178</strain>
    </source>
</reference>
<evidence type="ECO:0000256" key="5">
    <source>
        <dbReference type="ARBA" id="ARBA00023136"/>
    </source>
</evidence>
<dbReference type="AlphaFoldDB" id="A0AAP3AKN1"/>
<organism evidence="9 10">
    <name type="scientific">Riemerella anatipestifer</name>
    <name type="common">Moraxella anatipestifer</name>
    <dbReference type="NCBI Taxonomy" id="34085"/>
    <lineage>
        <taxon>Bacteria</taxon>
        <taxon>Pseudomonadati</taxon>
        <taxon>Bacteroidota</taxon>
        <taxon>Flavobacteriia</taxon>
        <taxon>Flavobacteriales</taxon>
        <taxon>Weeksellaceae</taxon>
        <taxon>Riemerella</taxon>
    </lineage>
</organism>
<evidence type="ECO:0000313" key="9">
    <source>
        <dbReference type="EMBL" id="MCW0523516.1"/>
    </source>
</evidence>
<accession>A0AAP3AKN1</accession>
<dbReference type="Gene3D" id="2.170.130.10">
    <property type="entry name" value="TonB-dependent receptor, plug domain"/>
    <property type="match status" value="1"/>
</dbReference>
<proteinExistence type="inferred from homology"/>
<keyword evidence="6 7" id="KW-0998">Cell outer membrane</keyword>
<dbReference type="InterPro" id="IPR023996">
    <property type="entry name" value="TonB-dep_OMP_SusC/RagA"/>
</dbReference>
<evidence type="ECO:0000313" key="10">
    <source>
        <dbReference type="Proteomes" id="UP001207440"/>
    </source>
</evidence>
<gene>
    <name evidence="9" type="ORF">OKE68_04195</name>
</gene>
<evidence type="ECO:0000256" key="4">
    <source>
        <dbReference type="ARBA" id="ARBA00022692"/>
    </source>
</evidence>
<evidence type="ECO:0000256" key="1">
    <source>
        <dbReference type="ARBA" id="ARBA00004571"/>
    </source>
</evidence>
<dbReference type="InterPro" id="IPR036942">
    <property type="entry name" value="Beta-barrel_TonB_sf"/>
</dbReference>
<keyword evidence="5 7" id="KW-0472">Membrane</keyword>
<dbReference type="InterPro" id="IPR023997">
    <property type="entry name" value="TonB-dep_OMP_SusC/RagA_CS"/>
</dbReference>
<dbReference type="PROSITE" id="PS52016">
    <property type="entry name" value="TONB_DEPENDENT_REC_3"/>
    <property type="match status" value="1"/>
</dbReference>
<dbReference type="Proteomes" id="UP001207440">
    <property type="component" value="Unassembled WGS sequence"/>
</dbReference>
<sequence length="1043" mass="118338">MSVVFFLGQSVYAQKDTLKNKDIDEVVLTGYTKVKNRVFTGSAIQVKMKDIQLDGIPDVSRMLEGRVAGLNIQNVTGTFGAAPRINIRGGASITGNVQPLWVVDGAVYEDIVSLTLDQLVSGDAVTLVSSAIAGINPSDIQDIQVLKDASATSMYGARALNGVIVISTKSGRRNTPNKISYNYEQTYRSIPSYADYDLLNSQETMSIYREMEKKGYFSMANAYYGRRGGVYYRMYDAINTFNPNTSTFLLQNTEEARLAFLRTHEYANTDWFKQLFNITPTQNHTISFSGGGKNTANYASLGFFNDAGWSVTDRVSRLTANLRNTFYLNDNLKLDIVTQGNIREQKAPGTFSQRRNTVIGSFERDFDINPFSYALNTSRTLRAKDQYGNLEYYRNNWAPFNILNEYQNNYMDIKVLDLKVQTELEYKLNKKLTGNLLAVARRAQTENKHYVKENSNTILAFRANDNAAVGAENVYLFKDADHPLAQPQLVLPHGGIFNQTTNTLESYLVRTSLDYNNKWNEHDLKLFGFGEIRYADRTVTPFQGYGIQYDRGNQVRTSPLVFQKLIADNLDYFGLMTRQDRGVTFSANATYAYKNRYVFNAVGNYEGSNIAGKGAKTRWLPTWNVGAKWNVDKEHFLEDVAWLSTLAIRSSYGLTAKMNENAINSLAVFRSGVTNRYQITDRENILNVLHLENRDLTWEKMYELNLGLDLGMFRNRINATVDVYSRKSFDLIDLVRTSGIGGQYYKYANFGDMETKGIELTLNTTNIKTEAFQWKTNLSLSYFKQKITRLLNNPNTFDLVSGTGRGNVVGYARGSIFSFQFQGLDGQGLPTFDFGNYPFQGGDLYAHISGADFADTNYSLSYLKYNGAVEPNFTGGFSNSFEYKNFDISFFITFQAGNKIRLQPTYDPAYGDLNVFSKYYYDRWLNPGDEYKTNVPVIPSQDLITLMGKENIERAYNTYNYSQLRIADGSFIRMKNISVGYKIPQEYIQKWGMTSLAFRFQVTNPFLIYYDKNLRGQDPEFYRAGGVATPIAKQYSVSLNLGF</sequence>
<evidence type="ECO:0000256" key="6">
    <source>
        <dbReference type="ARBA" id="ARBA00023237"/>
    </source>
</evidence>
<dbReference type="InterPro" id="IPR039426">
    <property type="entry name" value="TonB-dep_rcpt-like"/>
</dbReference>
<dbReference type="NCBIfam" id="TIGR04057">
    <property type="entry name" value="SusC_RagA_signa"/>
    <property type="match status" value="1"/>
</dbReference>
<evidence type="ECO:0000256" key="2">
    <source>
        <dbReference type="ARBA" id="ARBA00022448"/>
    </source>
</evidence>
<dbReference type="Gene3D" id="2.40.170.20">
    <property type="entry name" value="TonB-dependent receptor, beta-barrel domain"/>
    <property type="match status" value="1"/>
</dbReference>
<keyword evidence="4 7" id="KW-0812">Transmembrane</keyword>
<dbReference type="SUPFAM" id="SSF56935">
    <property type="entry name" value="Porins"/>
    <property type="match status" value="1"/>
</dbReference>
<protein>
    <submittedName>
        <fullName evidence="9">SusC/RagA family TonB-linked outer membrane protein</fullName>
    </submittedName>
</protein>
<comment type="subcellular location">
    <subcellularLocation>
        <location evidence="1 7">Cell outer membrane</location>
        <topology evidence="1 7">Multi-pass membrane protein</topology>
    </subcellularLocation>
</comment>